<dbReference type="PANTHER" id="PTHR12133:SF1">
    <property type="entry name" value="TRNA (ADENINE(58)-N(1))-METHYLTRANSFERASE, MITOCHONDRIAL"/>
    <property type="match status" value="1"/>
</dbReference>
<dbReference type="InterPro" id="IPR049470">
    <property type="entry name" value="TRM61_C"/>
</dbReference>
<accession>A0A1J5SN37</accession>
<dbReference type="AlphaFoldDB" id="A0A1J5SN37"/>
<evidence type="ECO:0000256" key="1">
    <source>
        <dbReference type="ARBA" id="ARBA00022603"/>
    </source>
</evidence>
<dbReference type="EMBL" id="MIYV01000025">
    <property type="protein sequence ID" value="OIR09905.1"/>
    <property type="molecule type" value="Genomic_DNA"/>
</dbReference>
<proteinExistence type="predicted"/>
<dbReference type="InterPro" id="IPR029063">
    <property type="entry name" value="SAM-dependent_MTases_sf"/>
</dbReference>
<reference evidence="6 7" key="1">
    <citation type="submission" date="2016-08" db="EMBL/GenBank/DDBJ databases">
        <title>New Insights into Marine Group III Euryarchaeota, from dark to light.</title>
        <authorList>
            <person name="Haro-Moreno J.M."/>
            <person name="Rodriguez-Valera F."/>
            <person name="Lopez-Garcia P."/>
            <person name="Moreira D."/>
            <person name="Martin-Cuadrado A.B."/>
        </authorList>
    </citation>
    <scope>NUCLEOTIDE SEQUENCE [LARGE SCALE GENOMIC DNA]</scope>
    <source>
        <strain evidence="6">CG-Epi6</strain>
    </source>
</reference>
<dbReference type="PANTHER" id="PTHR12133">
    <property type="entry name" value="TRNA (ADENINE(58)-N(1))-METHYLTRANSFERASE"/>
    <property type="match status" value="1"/>
</dbReference>
<dbReference type="GO" id="GO:0160107">
    <property type="term" value="F:tRNA (adenine(58)-N1)-methyltransferase activity"/>
    <property type="evidence" value="ECO:0007669"/>
    <property type="project" value="InterPro"/>
</dbReference>
<evidence type="ECO:0000313" key="7">
    <source>
        <dbReference type="Proteomes" id="UP000183403"/>
    </source>
</evidence>
<evidence type="ECO:0000256" key="2">
    <source>
        <dbReference type="ARBA" id="ARBA00022679"/>
    </source>
</evidence>
<dbReference type="PROSITE" id="PS51620">
    <property type="entry name" value="SAM_TRM61"/>
    <property type="match status" value="1"/>
</dbReference>
<evidence type="ECO:0000256" key="3">
    <source>
        <dbReference type="ARBA" id="ARBA00022691"/>
    </source>
</evidence>
<dbReference type="GO" id="GO:0030488">
    <property type="term" value="P:tRNA methylation"/>
    <property type="evidence" value="ECO:0007669"/>
    <property type="project" value="InterPro"/>
</dbReference>
<sequence length="247" mass="27827">MVDWCLLVIDNKSHLVNLDLKIIDIKNFGKFPSDFLKNQKKGISFDLFEKKSKLLPYNLSDIQKNLVRGPQIISPKDIAWIVYSSDIKSNDVVVEAGGGSGALTTALAQAAFPNGKVITFEKNKKHFQIVKKNLELSPFSDLVELRNEELHDETEVISCSSIILDLPDPHLLINWAEKSLALGGKMLCYLPTINQVENLLSSLSKWSEIEISEMMHRTWQSRLEALRPDTNILGHTGFILSARLLDK</sequence>
<gene>
    <name evidence="6" type="ORF">BEU03_01405</name>
</gene>
<keyword evidence="4" id="KW-0819">tRNA processing</keyword>
<evidence type="ECO:0000313" key="6">
    <source>
        <dbReference type="EMBL" id="OIR09905.1"/>
    </source>
</evidence>
<evidence type="ECO:0000256" key="4">
    <source>
        <dbReference type="ARBA" id="ARBA00022694"/>
    </source>
</evidence>
<dbReference type="SUPFAM" id="SSF53335">
    <property type="entry name" value="S-adenosyl-L-methionine-dependent methyltransferases"/>
    <property type="match status" value="1"/>
</dbReference>
<feature type="domain" description="tRNA (adenine(58)-N(1))-methyltransferase catalytic subunit TRM61 C-terminal" evidence="5">
    <location>
        <begin position="69"/>
        <end position="226"/>
    </location>
</feature>
<dbReference type="GO" id="GO:0031515">
    <property type="term" value="C:tRNA (m1A) methyltransferase complex"/>
    <property type="evidence" value="ECO:0007669"/>
    <property type="project" value="InterPro"/>
</dbReference>
<keyword evidence="2" id="KW-0808">Transferase</keyword>
<evidence type="ECO:0000259" key="5">
    <source>
        <dbReference type="Pfam" id="PF08704"/>
    </source>
</evidence>
<comment type="caution">
    <text evidence="6">The sequence shown here is derived from an EMBL/GenBank/DDBJ whole genome shotgun (WGS) entry which is preliminary data.</text>
</comment>
<organism evidence="6 7">
    <name type="scientific">Marine Group III euryarchaeote CG-Epi6</name>
    <dbReference type="NCBI Taxonomy" id="1889000"/>
    <lineage>
        <taxon>Archaea</taxon>
        <taxon>Methanobacteriati</taxon>
        <taxon>Thermoplasmatota</taxon>
        <taxon>Thermoplasmata</taxon>
        <taxon>Candidatus Thermoprofundales</taxon>
    </lineage>
</organism>
<keyword evidence="3" id="KW-0949">S-adenosyl-L-methionine</keyword>
<dbReference type="Pfam" id="PF08704">
    <property type="entry name" value="GCD14"/>
    <property type="match status" value="1"/>
</dbReference>
<protein>
    <recommendedName>
        <fullName evidence="5">tRNA (adenine(58)-N(1))-methyltransferase catalytic subunit TRM61 C-terminal domain-containing protein</fullName>
    </recommendedName>
</protein>
<dbReference type="InterPro" id="IPR014816">
    <property type="entry name" value="tRNA_MeTrfase_Gcd14"/>
</dbReference>
<dbReference type="Gene3D" id="3.40.50.150">
    <property type="entry name" value="Vaccinia Virus protein VP39"/>
    <property type="match status" value="1"/>
</dbReference>
<keyword evidence="1" id="KW-0489">Methyltransferase</keyword>
<name>A0A1J5SN37_9ARCH</name>
<dbReference type="Proteomes" id="UP000183403">
    <property type="component" value="Unassembled WGS sequence"/>
</dbReference>